<dbReference type="PANTHER" id="PTHR22916">
    <property type="entry name" value="GLYCOSYLTRANSFERASE"/>
    <property type="match status" value="1"/>
</dbReference>
<organism evidence="4 5">
    <name type="scientific">Kaistella daneshvariae</name>
    <dbReference type="NCBI Taxonomy" id="2487074"/>
    <lineage>
        <taxon>Bacteria</taxon>
        <taxon>Pseudomonadati</taxon>
        <taxon>Bacteroidota</taxon>
        <taxon>Flavobacteriia</taxon>
        <taxon>Flavobacteriales</taxon>
        <taxon>Weeksellaceae</taxon>
        <taxon>Chryseobacterium group</taxon>
        <taxon>Kaistella</taxon>
    </lineage>
</organism>
<feature type="domain" description="Glycosyltransferase 2-like" evidence="3">
    <location>
        <begin position="9"/>
        <end position="147"/>
    </location>
</feature>
<accession>A0ABN5SZE6</accession>
<dbReference type="Proteomes" id="UP000274483">
    <property type="component" value="Chromosome"/>
</dbReference>
<dbReference type="Gene3D" id="3.90.550.10">
    <property type="entry name" value="Spore Coat Polysaccharide Biosynthesis Protein SpsA, Chain A"/>
    <property type="match status" value="1"/>
</dbReference>
<protein>
    <submittedName>
        <fullName evidence="4">Glycosyltransferase family 2 protein</fullName>
    </submittedName>
</protein>
<proteinExistence type="predicted"/>
<reference evidence="4 5" key="1">
    <citation type="submission" date="2018-11" db="EMBL/GenBank/DDBJ databases">
        <title>Proposal to divide the Flavobacteriaceae and reorganize its genera based on Amino Acid Identity values calculated from whole genome sequences.</title>
        <authorList>
            <person name="Nicholson A.C."/>
            <person name="Gulvik C.A."/>
            <person name="Whitney A.M."/>
            <person name="Humrighouse B.W."/>
            <person name="Bell M."/>
            <person name="Holmes B."/>
            <person name="Steigerwalt A.G."/>
            <person name="Villarma A."/>
            <person name="Sheth M."/>
            <person name="Batra D."/>
            <person name="Pryor J."/>
            <person name="Bernardet J.-F."/>
            <person name="Hugo C."/>
            <person name="Kampfer P."/>
            <person name="Newman J.D."/>
            <person name="McQuiston J.R."/>
        </authorList>
    </citation>
    <scope>NUCLEOTIDE SEQUENCE [LARGE SCALE GENOMIC DNA]</scope>
    <source>
        <strain evidence="4 5">H3001</strain>
    </source>
</reference>
<dbReference type="PANTHER" id="PTHR22916:SF51">
    <property type="entry name" value="GLYCOSYLTRANSFERASE EPSH-RELATED"/>
    <property type="match status" value="1"/>
</dbReference>
<evidence type="ECO:0000313" key="5">
    <source>
        <dbReference type="Proteomes" id="UP000274483"/>
    </source>
</evidence>
<keyword evidence="5" id="KW-1185">Reference proteome</keyword>
<gene>
    <name evidence="4" type="ORF">EIB71_02575</name>
</gene>
<keyword evidence="2" id="KW-0808">Transferase</keyword>
<dbReference type="InterPro" id="IPR001173">
    <property type="entry name" value="Glyco_trans_2-like"/>
</dbReference>
<sequence>MNLPLTTISVIIPIYNVEKYLFNCLQSVAAQTFRDFEALLIIDGATDQSSEIAEEFAQTDQRFKMIYQENAGPSVARNKGIKEAKGEYLSFIDADDWVVPEYLEKLIEPVLKTDTDLVCAGYYEVNPKFASGLKLHDFSNEYFHKSISKVAYQSNLFQGVSGVLWAKLFKKEIFLKYNIQLHPELRFSEDLIAVLEYCRYITNAYIVPDSIYFYNRLNEGGLSGKLDIEKYRNLEILFEELDKFKTELHFLDLGVIKNKRKYSFMIQLLWDHATSKKEFYNSAHFLVRNESPLDLNLFQQNKLHNFILRGIFKENYFQSWMVIRIYHLLAHIKNG</sequence>
<keyword evidence="1" id="KW-0328">Glycosyltransferase</keyword>
<evidence type="ECO:0000256" key="1">
    <source>
        <dbReference type="ARBA" id="ARBA00022676"/>
    </source>
</evidence>
<evidence type="ECO:0000256" key="2">
    <source>
        <dbReference type="ARBA" id="ARBA00022679"/>
    </source>
</evidence>
<dbReference type="RefSeq" id="WP_124757226.1">
    <property type="nucleotide sequence ID" value="NZ_CBCRWA010000003.1"/>
</dbReference>
<dbReference type="CDD" id="cd00761">
    <property type="entry name" value="Glyco_tranf_GTA_type"/>
    <property type="match status" value="1"/>
</dbReference>
<name>A0ABN5SZE6_9FLAO</name>
<dbReference type="EMBL" id="CP034158">
    <property type="protein sequence ID" value="AZI66631.1"/>
    <property type="molecule type" value="Genomic_DNA"/>
</dbReference>
<evidence type="ECO:0000313" key="4">
    <source>
        <dbReference type="EMBL" id="AZI66631.1"/>
    </source>
</evidence>
<dbReference type="InterPro" id="IPR029044">
    <property type="entry name" value="Nucleotide-diphossugar_trans"/>
</dbReference>
<dbReference type="Pfam" id="PF00535">
    <property type="entry name" value="Glycos_transf_2"/>
    <property type="match status" value="1"/>
</dbReference>
<evidence type="ECO:0000259" key="3">
    <source>
        <dbReference type="Pfam" id="PF00535"/>
    </source>
</evidence>
<dbReference type="SUPFAM" id="SSF53448">
    <property type="entry name" value="Nucleotide-diphospho-sugar transferases"/>
    <property type="match status" value="1"/>
</dbReference>